<dbReference type="GO" id="GO:0008270">
    <property type="term" value="F:zinc ion binding"/>
    <property type="evidence" value="ECO:0007669"/>
    <property type="project" value="UniProtKB-KW"/>
</dbReference>
<gene>
    <name evidence="7" type="ORF">MNOR_LOCUS13172</name>
</gene>
<proteinExistence type="predicted"/>
<keyword evidence="5" id="KW-0175">Coiled coil</keyword>
<dbReference type="EMBL" id="CAXKWB010007450">
    <property type="protein sequence ID" value="CAL4087200.1"/>
    <property type="molecule type" value="Genomic_DNA"/>
</dbReference>
<dbReference type="Gene3D" id="3.30.160.60">
    <property type="entry name" value="Classic Zinc Finger"/>
    <property type="match status" value="1"/>
</dbReference>
<keyword evidence="2 4" id="KW-0863">Zinc-finger</keyword>
<feature type="coiled-coil region" evidence="5">
    <location>
        <begin position="137"/>
        <end position="171"/>
    </location>
</feature>
<dbReference type="SUPFAM" id="SSF57845">
    <property type="entry name" value="B-box zinc-binding domain"/>
    <property type="match status" value="1"/>
</dbReference>
<evidence type="ECO:0000313" key="7">
    <source>
        <dbReference type="EMBL" id="CAL4087200.1"/>
    </source>
</evidence>
<accession>A0AAV2QIP3</accession>
<dbReference type="Gene3D" id="3.30.40.10">
    <property type="entry name" value="Zinc/RING finger domain, C3HC4 (zinc finger)"/>
    <property type="match status" value="1"/>
</dbReference>
<dbReference type="InterPro" id="IPR001841">
    <property type="entry name" value="Znf_RING"/>
</dbReference>
<dbReference type="CDD" id="cd16449">
    <property type="entry name" value="RING-HC"/>
    <property type="match status" value="1"/>
</dbReference>
<dbReference type="InterPro" id="IPR017907">
    <property type="entry name" value="Znf_RING_CS"/>
</dbReference>
<dbReference type="PROSITE" id="PS50089">
    <property type="entry name" value="ZF_RING_2"/>
    <property type="match status" value="1"/>
</dbReference>
<evidence type="ECO:0000256" key="3">
    <source>
        <dbReference type="ARBA" id="ARBA00022833"/>
    </source>
</evidence>
<dbReference type="SUPFAM" id="SSF57850">
    <property type="entry name" value="RING/U-box"/>
    <property type="match status" value="1"/>
</dbReference>
<evidence type="ECO:0000313" key="8">
    <source>
        <dbReference type="Proteomes" id="UP001497623"/>
    </source>
</evidence>
<name>A0AAV2QIP3_MEGNR</name>
<keyword evidence="3" id="KW-0862">Zinc</keyword>
<reference evidence="7 8" key="1">
    <citation type="submission" date="2024-05" db="EMBL/GenBank/DDBJ databases">
        <authorList>
            <person name="Wallberg A."/>
        </authorList>
    </citation>
    <scope>NUCLEOTIDE SEQUENCE [LARGE SCALE GENOMIC DNA]</scope>
</reference>
<dbReference type="InterPro" id="IPR013083">
    <property type="entry name" value="Znf_RING/FYVE/PHD"/>
</dbReference>
<dbReference type="Pfam" id="PF13639">
    <property type="entry name" value="zf-RING_2"/>
    <property type="match status" value="1"/>
</dbReference>
<sequence>MASLKAPIECGICLEEYDKVRRPRVLPCAHNFCSPCLQKYISLGGSKCSICTRTYTASSVEDFPINTDFEKMVQMWTHMSVKTARTNGSSDEEDDFTNGHCSIHRKSLVYFRCKTHGIYICHQCAVIEHSPSKCDIIEIKEEMMKTKEDNLNEAQRNIDHLNSKTVTLESLIVEKNKNISNKKAQIECLLIEIDDDCKVSDQAQNIITENNNLAKQLRECSERLFKANTSKKINIECLAIKKKIEKLGAIVKEIEERTDTEKNAETLTMVSIPVSGVCAGADTGAFSSAGAGVQPVVYLDLQVAGRALGRVKIQLTCGPRRQQQMLRLCRGDDGNTWRGASFGEAWGVGEAGEHIYCLDYKDPCGIPKSQVIVQDLEEEYCRLLEEGTVAGDWSDAGFVICTRTHPSDTEEAPVLGRLVSGLELLRCAITQWSTQYTIGDLFGWDASLIMITDSGVEIPH</sequence>
<dbReference type="SMART" id="SM00184">
    <property type="entry name" value="RING"/>
    <property type="match status" value="1"/>
</dbReference>
<dbReference type="Proteomes" id="UP001497623">
    <property type="component" value="Unassembled WGS sequence"/>
</dbReference>
<evidence type="ECO:0000256" key="5">
    <source>
        <dbReference type="SAM" id="Coils"/>
    </source>
</evidence>
<feature type="domain" description="RING-type" evidence="6">
    <location>
        <begin position="10"/>
        <end position="52"/>
    </location>
</feature>
<dbReference type="PROSITE" id="PS00518">
    <property type="entry name" value="ZF_RING_1"/>
    <property type="match status" value="1"/>
</dbReference>
<dbReference type="SUPFAM" id="SSF50891">
    <property type="entry name" value="Cyclophilin-like"/>
    <property type="match status" value="1"/>
</dbReference>
<organism evidence="7 8">
    <name type="scientific">Meganyctiphanes norvegica</name>
    <name type="common">Northern krill</name>
    <name type="synonym">Thysanopoda norvegica</name>
    <dbReference type="NCBI Taxonomy" id="48144"/>
    <lineage>
        <taxon>Eukaryota</taxon>
        <taxon>Metazoa</taxon>
        <taxon>Ecdysozoa</taxon>
        <taxon>Arthropoda</taxon>
        <taxon>Crustacea</taxon>
        <taxon>Multicrustacea</taxon>
        <taxon>Malacostraca</taxon>
        <taxon>Eumalacostraca</taxon>
        <taxon>Eucarida</taxon>
        <taxon>Euphausiacea</taxon>
        <taxon>Euphausiidae</taxon>
        <taxon>Meganyctiphanes</taxon>
    </lineage>
</organism>
<evidence type="ECO:0000256" key="1">
    <source>
        <dbReference type="ARBA" id="ARBA00022723"/>
    </source>
</evidence>
<keyword evidence="1" id="KW-0479">Metal-binding</keyword>
<evidence type="ECO:0000256" key="4">
    <source>
        <dbReference type="PROSITE-ProRule" id="PRU00175"/>
    </source>
</evidence>
<dbReference type="InterPro" id="IPR050143">
    <property type="entry name" value="TRIM/RBCC"/>
</dbReference>
<dbReference type="InterPro" id="IPR029000">
    <property type="entry name" value="Cyclophilin-like_dom_sf"/>
</dbReference>
<evidence type="ECO:0000256" key="2">
    <source>
        <dbReference type="ARBA" id="ARBA00022771"/>
    </source>
</evidence>
<keyword evidence="8" id="KW-1185">Reference proteome</keyword>
<evidence type="ECO:0000259" key="6">
    <source>
        <dbReference type="PROSITE" id="PS50089"/>
    </source>
</evidence>
<protein>
    <recommendedName>
        <fullName evidence="6">RING-type domain-containing protein</fullName>
    </recommendedName>
</protein>
<dbReference type="AlphaFoldDB" id="A0AAV2QIP3"/>
<comment type="caution">
    <text evidence="7">The sequence shown here is derived from an EMBL/GenBank/DDBJ whole genome shotgun (WGS) entry which is preliminary data.</text>
</comment>
<dbReference type="PANTHER" id="PTHR24103">
    <property type="entry name" value="E3 UBIQUITIN-PROTEIN LIGASE TRIM"/>
    <property type="match status" value="1"/>
</dbReference>